<sequence length="226" mass="25719">MNDLPPTEEPHCEQEGSDPLLEDDKRPRISWADKRPYKARLYAFSAPALMFIILVLATMGLFVALDTSSAEVSNVQGDSKISIKPCGRTPADAKKRGCRFDVISFCWLPEECFDAELTRDFQDANNLEWFRDPNRTEPLTLDQIMSGEHTGLYVNWEYHMRRCTAMWKKMHRAIIRTGGLGKGAIDSYIGHYEHTTHCEHMLLAGRNIAPEVINTRIAVKYPDCGI</sequence>
<keyword evidence="2" id="KW-0812">Transmembrane</keyword>
<evidence type="ECO:0000256" key="1">
    <source>
        <dbReference type="SAM" id="MobiDB-lite"/>
    </source>
</evidence>
<dbReference type="PANTHER" id="PTHR35896:SF3">
    <property type="entry name" value="MAJOR FACILITATOR SUPERFAMILY TRANSPORTER"/>
    <property type="match status" value="1"/>
</dbReference>
<evidence type="ECO:0000313" key="3">
    <source>
        <dbReference type="EMBL" id="KXH46449.1"/>
    </source>
</evidence>
<dbReference type="OrthoDB" id="3501153at2759"/>
<reference evidence="3 4" key="1">
    <citation type="submission" date="2014-02" db="EMBL/GenBank/DDBJ databases">
        <title>The genome sequence of Colletotrichum nymphaeae SA-01.</title>
        <authorList>
            <person name="Baroncelli R."/>
            <person name="Thon M.R."/>
        </authorList>
    </citation>
    <scope>NUCLEOTIDE SEQUENCE [LARGE SCALE GENOMIC DNA]</scope>
    <source>
        <strain evidence="3 4">SA-01</strain>
    </source>
</reference>
<keyword evidence="2" id="KW-0472">Membrane</keyword>
<keyword evidence="4" id="KW-1185">Reference proteome</keyword>
<dbReference type="InterPro" id="IPR053008">
    <property type="entry name" value="Phomopsin_biosynth_assoc"/>
</dbReference>
<proteinExistence type="predicted"/>
<dbReference type="Proteomes" id="UP000070054">
    <property type="component" value="Unassembled WGS sequence"/>
</dbReference>
<name>A0A135TEB0_9PEZI</name>
<comment type="caution">
    <text evidence="3">The sequence shown here is derived from an EMBL/GenBank/DDBJ whole genome shotgun (WGS) entry which is preliminary data.</text>
</comment>
<evidence type="ECO:0000313" key="4">
    <source>
        <dbReference type="Proteomes" id="UP000070054"/>
    </source>
</evidence>
<evidence type="ECO:0000256" key="2">
    <source>
        <dbReference type="SAM" id="Phobius"/>
    </source>
</evidence>
<keyword evidence="2" id="KW-1133">Transmembrane helix</keyword>
<dbReference type="AlphaFoldDB" id="A0A135TEB0"/>
<dbReference type="EMBL" id="JEMN01001146">
    <property type="protein sequence ID" value="KXH46449.1"/>
    <property type="molecule type" value="Genomic_DNA"/>
</dbReference>
<dbReference type="PANTHER" id="PTHR35896">
    <property type="entry name" value="IG-LIKE DOMAIN-CONTAINING PROTEIN"/>
    <property type="match status" value="1"/>
</dbReference>
<feature type="region of interest" description="Disordered" evidence="1">
    <location>
        <begin position="1"/>
        <end position="25"/>
    </location>
</feature>
<protein>
    <submittedName>
        <fullName evidence="3">Uncharacterized protein</fullName>
    </submittedName>
</protein>
<feature type="transmembrane region" description="Helical" evidence="2">
    <location>
        <begin position="41"/>
        <end position="65"/>
    </location>
</feature>
<accession>A0A135TEB0</accession>
<gene>
    <name evidence="3" type="ORF">CNYM01_08479</name>
</gene>
<organism evidence="3 4">
    <name type="scientific">Colletotrichum nymphaeae SA-01</name>
    <dbReference type="NCBI Taxonomy" id="1460502"/>
    <lineage>
        <taxon>Eukaryota</taxon>
        <taxon>Fungi</taxon>
        <taxon>Dikarya</taxon>
        <taxon>Ascomycota</taxon>
        <taxon>Pezizomycotina</taxon>
        <taxon>Sordariomycetes</taxon>
        <taxon>Hypocreomycetidae</taxon>
        <taxon>Glomerellales</taxon>
        <taxon>Glomerellaceae</taxon>
        <taxon>Colletotrichum</taxon>
        <taxon>Colletotrichum acutatum species complex</taxon>
    </lineage>
</organism>